<protein>
    <submittedName>
        <fullName evidence="5">Trypsin</fullName>
    </submittedName>
</protein>
<organism evidence="5 6">
    <name type="scientific">Kibdelosporangium aridum</name>
    <dbReference type="NCBI Taxonomy" id="2030"/>
    <lineage>
        <taxon>Bacteria</taxon>
        <taxon>Bacillati</taxon>
        <taxon>Actinomycetota</taxon>
        <taxon>Actinomycetes</taxon>
        <taxon>Pseudonocardiales</taxon>
        <taxon>Pseudonocardiaceae</taxon>
        <taxon>Kibdelosporangium</taxon>
    </lineage>
</organism>
<evidence type="ECO:0000313" key="6">
    <source>
        <dbReference type="Proteomes" id="UP000192674"/>
    </source>
</evidence>
<proteinExistence type="inferred from homology"/>
<evidence type="ECO:0000256" key="3">
    <source>
        <dbReference type="SAM" id="MobiDB-lite"/>
    </source>
</evidence>
<feature type="region of interest" description="Disordered" evidence="3">
    <location>
        <begin position="26"/>
        <end position="65"/>
    </location>
</feature>
<evidence type="ECO:0000259" key="4">
    <source>
        <dbReference type="PROSITE" id="PS50240"/>
    </source>
</evidence>
<evidence type="ECO:0000313" key="5">
    <source>
        <dbReference type="EMBL" id="SMC50372.1"/>
    </source>
</evidence>
<dbReference type="PROSITE" id="PS50240">
    <property type="entry name" value="TRYPSIN_DOM"/>
    <property type="match status" value="1"/>
</dbReference>
<name>A0A1W1ZQ85_KIBAR</name>
<dbReference type="RefSeq" id="WP_084424205.1">
    <property type="nucleotide sequence ID" value="NZ_FWXV01000001.1"/>
</dbReference>
<dbReference type="PROSITE" id="PS00134">
    <property type="entry name" value="TRYPSIN_HIS"/>
    <property type="match status" value="1"/>
</dbReference>
<dbReference type="PRINTS" id="PR00722">
    <property type="entry name" value="CHYMOTRYPSIN"/>
</dbReference>
<gene>
    <name evidence="5" type="ORF">SAMN05661093_00251</name>
</gene>
<dbReference type="InterPro" id="IPR050430">
    <property type="entry name" value="Peptidase_S1"/>
</dbReference>
<dbReference type="SUPFAM" id="SSF50494">
    <property type="entry name" value="Trypsin-like serine proteases"/>
    <property type="match status" value="1"/>
</dbReference>
<dbReference type="InterPro" id="IPR001254">
    <property type="entry name" value="Trypsin_dom"/>
</dbReference>
<dbReference type="Pfam" id="PF00089">
    <property type="entry name" value="Trypsin"/>
    <property type="match status" value="1"/>
</dbReference>
<feature type="domain" description="Peptidase S1" evidence="4">
    <location>
        <begin position="69"/>
        <end position="283"/>
    </location>
</feature>
<dbReference type="InterPro" id="IPR043504">
    <property type="entry name" value="Peptidase_S1_PA_chymotrypsin"/>
</dbReference>
<dbReference type="Gene3D" id="2.40.10.10">
    <property type="entry name" value="Trypsin-like serine proteases"/>
    <property type="match status" value="1"/>
</dbReference>
<dbReference type="InterPro" id="IPR001314">
    <property type="entry name" value="Peptidase_S1A"/>
</dbReference>
<evidence type="ECO:0000256" key="2">
    <source>
        <dbReference type="ARBA" id="ARBA00023157"/>
    </source>
</evidence>
<dbReference type="SMART" id="SM00020">
    <property type="entry name" value="Tryp_SPc"/>
    <property type="match status" value="1"/>
</dbReference>
<dbReference type="InterPro" id="IPR018114">
    <property type="entry name" value="TRYPSIN_HIS"/>
</dbReference>
<comment type="similarity">
    <text evidence="1">Belongs to the peptidase S1 family.</text>
</comment>
<dbReference type="Proteomes" id="UP000192674">
    <property type="component" value="Unassembled WGS sequence"/>
</dbReference>
<reference evidence="5 6" key="1">
    <citation type="submission" date="2017-04" db="EMBL/GenBank/DDBJ databases">
        <authorList>
            <person name="Afonso C.L."/>
            <person name="Miller P.J."/>
            <person name="Scott M.A."/>
            <person name="Spackman E."/>
            <person name="Goraichik I."/>
            <person name="Dimitrov K.M."/>
            <person name="Suarez D.L."/>
            <person name="Swayne D.E."/>
        </authorList>
    </citation>
    <scope>NUCLEOTIDE SEQUENCE [LARGE SCALE GENOMIC DNA]</scope>
    <source>
        <strain evidence="5 6">DSM 43828</strain>
    </source>
</reference>
<dbReference type="PANTHER" id="PTHR24276">
    <property type="entry name" value="POLYSERASE-RELATED"/>
    <property type="match status" value="1"/>
</dbReference>
<dbReference type="EMBL" id="FWXV01000001">
    <property type="protein sequence ID" value="SMC50372.1"/>
    <property type="molecule type" value="Genomic_DNA"/>
</dbReference>
<dbReference type="OrthoDB" id="9815928at2"/>
<evidence type="ECO:0000256" key="1">
    <source>
        <dbReference type="ARBA" id="ARBA00007664"/>
    </source>
</evidence>
<accession>A0A1W1ZQ85</accession>
<dbReference type="AlphaFoldDB" id="A0A1W1ZQ85"/>
<dbReference type="GO" id="GO:0004252">
    <property type="term" value="F:serine-type endopeptidase activity"/>
    <property type="evidence" value="ECO:0007669"/>
    <property type="project" value="InterPro"/>
</dbReference>
<sequence>MAVAAVAGAGVAFTYVATGGIRTHTPPADAQPAGHGGVLLNSEPPQQPTTATTTTTTTTTPPPQNQVLPFNAKLTSDDLPVKGGGVRSGACSGSLVAPEWVVTAGHCFRDVNDARISGKPPYTMKVVIGKLKDSDPGGHTAEVVDVRQSAVNDLAVVKISQPVNDITPLTLADEKPKVGLRMKFAGWGSLSATVISPSDHLKRGEFTVAKVGQYSMEASPVVPRTVENSPCPQDSGAPFFVSDDDKTGQLIAIVNTGPSCPQPGREIIARVDTVADWIRKQTDNTAR</sequence>
<dbReference type="InterPro" id="IPR009003">
    <property type="entry name" value="Peptidase_S1_PA"/>
</dbReference>
<dbReference type="PANTHER" id="PTHR24276:SF98">
    <property type="entry name" value="FI18310P1-RELATED"/>
    <property type="match status" value="1"/>
</dbReference>
<feature type="compositionally biased region" description="Low complexity" evidence="3">
    <location>
        <begin position="48"/>
        <end position="59"/>
    </location>
</feature>
<keyword evidence="6" id="KW-1185">Reference proteome</keyword>
<dbReference type="GO" id="GO:0006508">
    <property type="term" value="P:proteolysis"/>
    <property type="evidence" value="ECO:0007669"/>
    <property type="project" value="InterPro"/>
</dbReference>
<keyword evidence="2" id="KW-1015">Disulfide bond</keyword>